<evidence type="ECO:0000313" key="1">
    <source>
        <dbReference type="Proteomes" id="UP000887576"/>
    </source>
</evidence>
<accession>A0AC34RFE4</accession>
<protein>
    <submittedName>
        <fullName evidence="2">C2H2-type domain-containing protein</fullName>
    </submittedName>
</protein>
<proteinExistence type="predicted"/>
<evidence type="ECO:0000313" key="2">
    <source>
        <dbReference type="WBParaSite" id="JU765_v2.g6429.t1"/>
    </source>
</evidence>
<dbReference type="WBParaSite" id="JU765_v2.g6429.t1">
    <property type="protein sequence ID" value="JU765_v2.g6429.t1"/>
    <property type="gene ID" value="JU765_v2.g6429"/>
</dbReference>
<sequence>MLMTHDLAFRSVKTWIFTCSICKKMEIDLNVHLKHIRTDHVPNLRGPYSLKCPFCPTTGRYPYYVRHLRQEHKFR</sequence>
<name>A0AC34RFE4_9BILA</name>
<organism evidence="1 2">
    <name type="scientific">Panagrolaimus sp. JU765</name>
    <dbReference type="NCBI Taxonomy" id="591449"/>
    <lineage>
        <taxon>Eukaryota</taxon>
        <taxon>Metazoa</taxon>
        <taxon>Ecdysozoa</taxon>
        <taxon>Nematoda</taxon>
        <taxon>Chromadorea</taxon>
        <taxon>Rhabditida</taxon>
        <taxon>Tylenchina</taxon>
        <taxon>Panagrolaimomorpha</taxon>
        <taxon>Panagrolaimoidea</taxon>
        <taxon>Panagrolaimidae</taxon>
        <taxon>Panagrolaimus</taxon>
    </lineage>
</organism>
<reference evidence="2" key="1">
    <citation type="submission" date="2022-11" db="UniProtKB">
        <authorList>
            <consortium name="WormBaseParasite"/>
        </authorList>
    </citation>
    <scope>IDENTIFICATION</scope>
</reference>
<dbReference type="Proteomes" id="UP000887576">
    <property type="component" value="Unplaced"/>
</dbReference>